<proteinExistence type="predicted"/>
<gene>
    <name evidence="1" type="ORF">NQ315_012786</name>
</gene>
<dbReference type="Proteomes" id="UP001159042">
    <property type="component" value="Unassembled WGS sequence"/>
</dbReference>
<evidence type="ECO:0000313" key="2">
    <source>
        <dbReference type="Proteomes" id="UP001159042"/>
    </source>
</evidence>
<reference evidence="1 2" key="1">
    <citation type="journal article" date="2023" name="Insect Mol. Biol.">
        <title>Genome sequencing provides insights into the evolution of gene families encoding plant cell wall-degrading enzymes in longhorned beetles.</title>
        <authorList>
            <person name="Shin N.R."/>
            <person name="Okamura Y."/>
            <person name="Kirsch R."/>
            <person name="Pauchet Y."/>
        </authorList>
    </citation>
    <scope>NUCLEOTIDE SEQUENCE [LARGE SCALE GENOMIC DNA]</scope>
    <source>
        <strain evidence="1">EAD_L_NR</strain>
    </source>
</reference>
<dbReference type="AlphaFoldDB" id="A0AAV8V649"/>
<organism evidence="1 2">
    <name type="scientific">Exocentrus adspersus</name>
    <dbReference type="NCBI Taxonomy" id="1586481"/>
    <lineage>
        <taxon>Eukaryota</taxon>
        <taxon>Metazoa</taxon>
        <taxon>Ecdysozoa</taxon>
        <taxon>Arthropoda</taxon>
        <taxon>Hexapoda</taxon>
        <taxon>Insecta</taxon>
        <taxon>Pterygota</taxon>
        <taxon>Neoptera</taxon>
        <taxon>Endopterygota</taxon>
        <taxon>Coleoptera</taxon>
        <taxon>Polyphaga</taxon>
        <taxon>Cucujiformia</taxon>
        <taxon>Chrysomeloidea</taxon>
        <taxon>Cerambycidae</taxon>
        <taxon>Lamiinae</taxon>
        <taxon>Acanthocinini</taxon>
        <taxon>Exocentrus</taxon>
    </lineage>
</organism>
<accession>A0AAV8V649</accession>
<comment type="caution">
    <text evidence="1">The sequence shown here is derived from an EMBL/GenBank/DDBJ whole genome shotgun (WGS) entry which is preliminary data.</text>
</comment>
<keyword evidence="2" id="KW-1185">Reference proteome</keyword>
<protein>
    <submittedName>
        <fullName evidence="1">Uncharacterized protein</fullName>
    </submittedName>
</protein>
<name>A0AAV8V649_9CUCU</name>
<evidence type="ECO:0000313" key="1">
    <source>
        <dbReference type="EMBL" id="KAJ8909472.1"/>
    </source>
</evidence>
<feature type="non-terminal residue" evidence="1">
    <location>
        <position position="1"/>
    </location>
</feature>
<dbReference type="EMBL" id="JANEYG010000550">
    <property type="protein sequence ID" value="KAJ8909472.1"/>
    <property type="molecule type" value="Genomic_DNA"/>
</dbReference>
<sequence>VAGGEFGKVNKSLGECEEVSLPSVTGALSFEALVNENREPQPSTSNDNFVENNTEADVQISRNTNISWNVHREPQPSTSSEDYEETANVFAEFFSSIYDANEATYKMNYDTEISSVNDGFYITSITESDFDIALKKLKPKKAAEVDLEPPIAGPLVYESNTKKKDDNLDHEVPIESPLVYELNTKQNVETRTKTCEIETAFEVQENDIDQPELRQREILLGEAKKYNGRRIRDKRHSCFFLPKNCL</sequence>